<comment type="caution">
    <text evidence="2">The sequence shown here is derived from an EMBL/GenBank/DDBJ whole genome shotgun (WGS) entry which is preliminary data.</text>
</comment>
<evidence type="ECO:0000313" key="2">
    <source>
        <dbReference type="EMBL" id="CAB3985609.1"/>
    </source>
</evidence>
<evidence type="ECO:0000313" key="3">
    <source>
        <dbReference type="Proteomes" id="UP001152795"/>
    </source>
</evidence>
<proteinExistence type="predicted"/>
<keyword evidence="3" id="KW-1185">Reference proteome</keyword>
<organism evidence="2 3">
    <name type="scientific">Paramuricea clavata</name>
    <name type="common">Red gorgonian</name>
    <name type="synonym">Violescent sea-whip</name>
    <dbReference type="NCBI Taxonomy" id="317549"/>
    <lineage>
        <taxon>Eukaryota</taxon>
        <taxon>Metazoa</taxon>
        <taxon>Cnidaria</taxon>
        <taxon>Anthozoa</taxon>
        <taxon>Octocorallia</taxon>
        <taxon>Malacalcyonacea</taxon>
        <taxon>Plexauridae</taxon>
        <taxon>Paramuricea</taxon>
    </lineage>
</organism>
<gene>
    <name evidence="2" type="ORF">PACLA_8A073255</name>
</gene>
<protein>
    <submittedName>
        <fullName evidence="2">Uncharacterized protein</fullName>
    </submittedName>
</protein>
<accession>A0A7D9DIQ2</accession>
<feature type="compositionally biased region" description="Gly residues" evidence="1">
    <location>
        <begin position="28"/>
        <end position="44"/>
    </location>
</feature>
<dbReference type="AlphaFoldDB" id="A0A7D9DIQ2"/>
<dbReference type="OrthoDB" id="5965207at2759"/>
<feature type="region of interest" description="Disordered" evidence="1">
    <location>
        <begin position="1"/>
        <end position="76"/>
    </location>
</feature>
<reference evidence="2" key="1">
    <citation type="submission" date="2020-04" db="EMBL/GenBank/DDBJ databases">
        <authorList>
            <person name="Alioto T."/>
            <person name="Alioto T."/>
            <person name="Gomez Garrido J."/>
        </authorList>
    </citation>
    <scope>NUCLEOTIDE SEQUENCE</scope>
    <source>
        <strain evidence="2">A484AB</strain>
    </source>
</reference>
<sequence length="359" mass="40227">MDINLDDGSGDDSDGYNGNNGNDDGGDCGDNGNGNNGDDGGDGSNGYNDDENESDGGNGDDKSEDSIGGNYGDVTKSKVDWKSVDGAFTKQRRLHLVKDRDGLDHCPVTGCEHPGFASQRGCRKHVKIKHDNESAHSFSRWLQSSCGGGKSPKQSDISVTRALKFIKFCCDESGDAEEDVLSSPNMTDYALGSPQLLTKPLKVQRETKGWYRQIIETESSQVLLPNEQKWISEDQKHSSNIAHVHYQKKRSREVAIRGRLCMQKLVENSNYLEIECEKVEQSSQRQDHVRKDTATTSTHKLTKRRSGIRFTPDEYNYIRLGIEKFGLRWSMILRHPEFNFNACRVPNTLRKRAEAFKLV</sequence>
<name>A0A7D9DIQ2_PARCT</name>
<evidence type="ECO:0000256" key="1">
    <source>
        <dbReference type="SAM" id="MobiDB-lite"/>
    </source>
</evidence>
<feature type="compositionally biased region" description="Acidic residues" evidence="1">
    <location>
        <begin position="1"/>
        <end position="14"/>
    </location>
</feature>
<dbReference type="Proteomes" id="UP001152795">
    <property type="component" value="Unassembled WGS sequence"/>
</dbReference>
<dbReference type="EMBL" id="CACRXK020000890">
    <property type="protein sequence ID" value="CAB3985609.1"/>
    <property type="molecule type" value="Genomic_DNA"/>
</dbReference>